<reference evidence="5" key="1">
    <citation type="journal article" date="2019" name="Environ. Microbiol.">
        <title>Fungal ecological strategies reflected in gene transcription - a case study of two litter decomposers.</title>
        <authorList>
            <person name="Barbi F."/>
            <person name="Kohler A."/>
            <person name="Barry K."/>
            <person name="Baskaran P."/>
            <person name="Daum C."/>
            <person name="Fauchery L."/>
            <person name="Ihrmark K."/>
            <person name="Kuo A."/>
            <person name="LaButti K."/>
            <person name="Lipzen A."/>
            <person name="Morin E."/>
            <person name="Grigoriev I.V."/>
            <person name="Henrissat B."/>
            <person name="Lindahl B."/>
            <person name="Martin F."/>
        </authorList>
    </citation>
    <scope>NUCLEOTIDE SEQUENCE</scope>
    <source>
        <strain evidence="5">JB14</strain>
    </source>
</reference>
<keyword evidence="3" id="KW-0949">S-adenosyl-L-methionine</keyword>
<sequence>MASTQFEVDPEDLALLQKLTGITDEKELEDHVTEVQNKANRHVHVYKVRMRYSRSMESKRALVDSISSFLPTTNTFYRLPKLAKDAIFLDVGCCVANALRKVVSDGWPAEHTIGIDLYKEFWNVGHELFKSTSDSFPAGFIGGDLFDNSILDPTNTDSPLDLESGHISAIYASNVFHLFDMEKQWDLARRLVSLLKRTPGSIIFGRHGVIPSEKGLSHGKSGSYHTAESFTKMWTELFELNTVEISCEVRNKSGKRFNSPLGEWDMVFFSIIFIGDTGDA</sequence>
<evidence type="ECO:0008006" key="7">
    <source>
        <dbReference type="Google" id="ProtNLM"/>
    </source>
</evidence>
<organism evidence="5 6">
    <name type="scientific">Gymnopus androsaceus JB14</name>
    <dbReference type="NCBI Taxonomy" id="1447944"/>
    <lineage>
        <taxon>Eukaryota</taxon>
        <taxon>Fungi</taxon>
        <taxon>Dikarya</taxon>
        <taxon>Basidiomycota</taxon>
        <taxon>Agaricomycotina</taxon>
        <taxon>Agaricomycetes</taxon>
        <taxon>Agaricomycetidae</taxon>
        <taxon>Agaricales</taxon>
        <taxon>Marasmiineae</taxon>
        <taxon>Omphalotaceae</taxon>
        <taxon>Gymnopus</taxon>
    </lineage>
</organism>
<evidence type="ECO:0000313" key="6">
    <source>
        <dbReference type="Proteomes" id="UP000799118"/>
    </source>
</evidence>
<dbReference type="OrthoDB" id="2094832at2759"/>
<dbReference type="AlphaFoldDB" id="A0A6A4IBT3"/>
<dbReference type="EMBL" id="ML769393">
    <property type="protein sequence ID" value="KAE9408029.1"/>
    <property type="molecule type" value="Genomic_DNA"/>
</dbReference>
<protein>
    <recommendedName>
        <fullName evidence="7">Methyltransferase domain-containing protein</fullName>
    </recommendedName>
</protein>
<dbReference type="PANTHER" id="PTHR35897:SF1">
    <property type="entry name" value="METHYLTRANSFERASE AUSD"/>
    <property type="match status" value="1"/>
</dbReference>
<evidence type="ECO:0000256" key="3">
    <source>
        <dbReference type="ARBA" id="ARBA00022691"/>
    </source>
</evidence>
<dbReference type="Gene3D" id="3.40.50.150">
    <property type="entry name" value="Vaccinia Virus protein VP39"/>
    <property type="match status" value="1"/>
</dbReference>
<evidence type="ECO:0000256" key="4">
    <source>
        <dbReference type="ARBA" id="ARBA00038314"/>
    </source>
</evidence>
<evidence type="ECO:0000313" key="5">
    <source>
        <dbReference type="EMBL" id="KAE9408029.1"/>
    </source>
</evidence>
<dbReference type="PANTHER" id="PTHR35897">
    <property type="entry name" value="METHYLTRANSFERASE AUSD"/>
    <property type="match status" value="1"/>
</dbReference>
<dbReference type="SUPFAM" id="SSF53335">
    <property type="entry name" value="S-adenosyl-L-methionine-dependent methyltransferases"/>
    <property type="match status" value="1"/>
</dbReference>
<dbReference type="GO" id="GO:0016740">
    <property type="term" value="F:transferase activity"/>
    <property type="evidence" value="ECO:0007669"/>
    <property type="project" value="UniProtKB-KW"/>
</dbReference>
<keyword evidence="2" id="KW-0808">Transferase</keyword>
<dbReference type="InterPro" id="IPR051654">
    <property type="entry name" value="Meroterpenoid_MTases"/>
</dbReference>
<evidence type="ECO:0000256" key="2">
    <source>
        <dbReference type="ARBA" id="ARBA00022679"/>
    </source>
</evidence>
<accession>A0A6A4IBT3</accession>
<comment type="pathway">
    <text evidence="1">Secondary metabolite biosynthesis.</text>
</comment>
<keyword evidence="6" id="KW-1185">Reference proteome</keyword>
<name>A0A6A4IBT3_9AGAR</name>
<evidence type="ECO:0000256" key="1">
    <source>
        <dbReference type="ARBA" id="ARBA00005179"/>
    </source>
</evidence>
<dbReference type="Proteomes" id="UP000799118">
    <property type="component" value="Unassembled WGS sequence"/>
</dbReference>
<dbReference type="InterPro" id="IPR029063">
    <property type="entry name" value="SAM-dependent_MTases_sf"/>
</dbReference>
<proteinExistence type="inferred from homology"/>
<comment type="similarity">
    <text evidence="4">Belongs to the class I-like SAM-binding methyltransferase superfamily.</text>
</comment>
<gene>
    <name evidence="5" type="ORF">BT96DRAFT_986252</name>
</gene>